<protein>
    <submittedName>
        <fullName evidence="2">DNA-directed DNA polymerase</fullName>
    </submittedName>
</protein>
<name>A0AC35TKA8_9BILA</name>
<dbReference type="WBParaSite" id="RSKR_0000158800.1">
    <property type="protein sequence ID" value="RSKR_0000158800.1"/>
    <property type="gene ID" value="RSKR_0000158800"/>
</dbReference>
<sequence length="117" mass="13712">MDKLVKPKNRVTHYNTTFSSITKKKLADVGYKLEDLYKDLFELVDDQTIVIGRCLEYDMRALRIVHHKISDTSMMFRRVSGGRCYRKHLREILATYLGCTMKEAEIGSDLLMHHLFV</sequence>
<evidence type="ECO:0000313" key="1">
    <source>
        <dbReference type="Proteomes" id="UP000095286"/>
    </source>
</evidence>
<dbReference type="Proteomes" id="UP000095286">
    <property type="component" value="Unplaced"/>
</dbReference>
<organism evidence="1 2">
    <name type="scientific">Rhabditophanes sp. KR3021</name>
    <dbReference type="NCBI Taxonomy" id="114890"/>
    <lineage>
        <taxon>Eukaryota</taxon>
        <taxon>Metazoa</taxon>
        <taxon>Ecdysozoa</taxon>
        <taxon>Nematoda</taxon>
        <taxon>Chromadorea</taxon>
        <taxon>Rhabditida</taxon>
        <taxon>Tylenchina</taxon>
        <taxon>Panagrolaimomorpha</taxon>
        <taxon>Strongyloidoidea</taxon>
        <taxon>Alloionematidae</taxon>
        <taxon>Rhabditophanes</taxon>
    </lineage>
</organism>
<accession>A0AC35TKA8</accession>
<reference evidence="2" key="1">
    <citation type="submission" date="2016-11" db="UniProtKB">
        <authorList>
            <consortium name="WormBaseParasite"/>
        </authorList>
    </citation>
    <scope>IDENTIFICATION</scope>
    <source>
        <strain evidence="2">KR3021</strain>
    </source>
</reference>
<evidence type="ECO:0000313" key="2">
    <source>
        <dbReference type="WBParaSite" id="RSKR_0000158800.1"/>
    </source>
</evidence>
<proteinExistence type="predicted"/>